<dbReference type="InterPro" id="IPR017964">
    <property type="entry name" value="DNA-dir_DNA_pol_B_CS"/>
</dbReference>
<dbReference type="InterPro" id="IPR030559">
    <property type="entry name" value="PolZ_Rev3"/>
</dbReference>
<evidence type="ECO:0000256" key="7">
    <source>
        <dbReference type="ARBA" id="ARBA00022833"/>
    </source>
</evidence>
<dbReference type="InterPro" id="IPR006134">
    <property type="entry name" value="DNA-dir_DNA_pol_B_multi_dom"/>
</dbReference>
<evidence type="ECO:0000313" key="20">
    <source>
        <dbReference type="Proteomes" id="UP000708208"/>
    </source>
</evidence>
<evidence type="ECO:0000256" key="10">
    <source>
        <dbReference type="ARBA" id="ARBA00023014"/>
    </source>
</evidence>
<dbReference type="FunFam" id="1.10.287.690:FF:000002">
    <property type="entry name" value="DNA polymerase zeta"/>
    <property type="match status" value="1"/>
</dbReference>
<dbReference type="Pfam" id="PF24055">
    <property type="entry name" value="POL3_N"/>
    <property type="match status" value="1"/>
</dbReference>
<dbReference type="GO" id="GO:0000166">
    <property type="term" value="F:nucleotide binding"/>
    <property type="evidence" value="ECO:0007669"/>
    <property type="project" value="InterPro"/>
</dbReference>
<accession>A0A8J2PMJ1</accession>
<keyword evidence="8 13" id="KW-0239">DNA-directed DNA polymerase</keyword>
<dbReference type="PANTHER" id="PTHR45812">
    <property type="entry name" value="DNA POLYMERASE ZETA CATALYTIC SUBUNIT"/>
    <property type="match status" value="1"/>
</dbReference>
<dbReference type="PROSITE" id="PS00116">
    <property type="entry name" value="DNA_POLYMERASE_B"/>
    <property type="match status" value="1"/>
</dbReference>
<dbReference type="OrthoDB" id="2414538at2759"/>
<evidence type="ECO:0000256" key="14">
    <source>
        <dbReference type="SAM" id="MobiDB-lite"/>
    </source>
</evidence>
<feature type="domain" description="DNA-directed DNA polymerase family B exonuclease" evidence="16">
    <location>
        <begin position="1130"/>
        <end position="1330"/>
    </location>
</feature>
<dbReference type="FunFam" id="1.10.132.60:FF:000005">
    <property type="entry name" value="Putative DNA polymerase zeta catalytic subunit"/>
    <property type="match status" value="1"/>
</dbReference>
<dbReference type="Pfam" id="PF00136">
    <property type="entry name" value="DNA_pol_B"/>
    <property type="match status" value="1"/>
</dbReference>
<protein>
    <recommendedName>
        <fullName evidence="13">DNA polymerase</fullName>
        <ecNumber evidence="13">2.7.7.7</ecNumber>
    </recommendedName>
</protein>
<evidence type="ECO:0000256" key="4">
    <source>
        <dbReference type="ARBA" id="ARBA00022695"/>
    </source>
</evidence>
<comment type="cofactor">
    <cofactor evidence="1">
        <name>[4Fe-4S] cluster</name>
        <dbReference type="ChEBI" id="CHEBI:49883"/>
    </cofactor>
</comment>
<evidence type="ECO:0000256" key="13">
    <source>
        <dbReference type="RuleBase" id="RU000442"/>
    </source>
</evidence>
<feature type="compositionally biased region" description="Low complexity" evidence="14">
    <location>
        <begin position="1018"/>
        <end position="1029"/>
    </location>
</feature>
<evidence type="ECO:0000256" key="5">
    <source>
        <dbReference type="ARBA" id="ARBA00022723"/>
    </source>
</evidence>
<evidence type="ECO:0000256" key="1">
    <source>
        <dbReference type="ARBA" id="ARBA00001966"/>
    </source>
</evidence>
<dbReference type="EC" id="2.7.7.7" evidence="13"/>
<evidence type="ECO:0000313" key="19">
    <source>
        <dbReference type="EMBL" id="CAG7818999.1"/>
    </source>
</evidence>
<dbReference type="InterPro" id="IPR056447">
    <property type="entry name" value="REV3_N"/>
</dbReference>
<feature type="domain" description="DNA-directed DNA polymerase family B multifunctional" evidence="15">
    <location>
        <begin position="1398"/>
        <end position="1850"/>
    </location>
</feature>
<keyword evidence="10" id="KW-0411">Iron-sulfur</keyword>
<comment type="similarity">
    <text evidence="2 13">Belongs to the DNA polymerase type-B family.</text>
</comment>
<name>A0A8J2PMJ1_9HEXA</name>
<dbReference type="EMBL" id="CAJVCH010436173">
    <property type="protein sequence ID" value="CAG7818999.1"/>
    <property type="molecule type" value="Genomic_DNA"/>
</dbReference>
<evidence type="ECO:0000259" key="15">
    <source>
        <dbReference type="Pfam" id="PF00136"/>
    </source>
</evidence>
<evidence type="ECO:0000256" key="12">
    <source>
        <dbReference type="ARBA" id="ARBA00049244"/>
    </source>
</evidence>
<feature type="region of interest" description="Disordered" evidence="14">
    <location>
        <begin position="721"/>
        <end position="779"/>
    </location>
</feature>
<feature type="region of interest" description="Disordered" evidence="14">
    <location>
        <begin position="1007"/>
        <end position="1046"/>
    </location>
</feature>
<keyword evidence="6" id="KW-0227">DNA damage</keyword>
<dbReference type="GO" id="GO:0006260">
    <property type="term" value="P:DNA replication"/>
    <property type="evidence" value="ECO:0007669"/>
    <property type="project" value="UniProtKB-KW"/>
</dbReference>
<evidence type="ECO:0000256" key="11">
    <source>
        <dbReference type="ARBA" id="ARBA00023204"/>
    </source>
</evidence>
<feature type="region of interest" description="Disordered" evidence="14">
    <location>
        <begin position="853"/>
        <end position="880"/>
    </location>
</feature>
<dbReference type="CDD" id="cd05534">
    <property type="entry name" value="POLBc_zeta"/>
    <property type="match status" value="1"/>
</dbReference>
<feature type="compositionally biased region" description="Basic and acidic residues" evidence="14">
    <location>
        <begin position="581"/>
        <end position="594"/>
    </location>
</feature>
<organism evidence="19 20">
    <name type="scientific">Allacma fusca</name>
    <dbReference type="NCBI Taxonomy" id="39272"/>
    <lineage>
        <taxon>Eukaryota</taxon>
        <taxon>Metazoa</taxon>
        <taxon>Ecdysozoa</taxon>
        <taxon>Arthropoda</taxon>
        <taxon>Hexapoda</taxon>
        <taxon>Collembola</taxon>
        <taxon>Symphypleona</taxon>
        <taxon>Sminthuridae</taxon>
        <taxon>Allacma</taxon>
    </lineage>
</organism>
<sequence>MESVSVIRETAMADSEAGVSSPVNTPMISQRIVSVDFYSQPPNYLFDQVKNDFNRTELHWVPVLRIFGATAGGQKACAHIHGVFPYLYIKGEGVSEKDVAQKLDEALNRTSPHASKRGIKHVVHVSSVKGRSFYGYHKSDELFLKIHFYTPFAVTKASQLLANGSILDRKFQLFESHIPYILQFFLDYNLFGMNLIHYKKVLFRRKQSQTEFGRSFGSTEPRSRWSYDEMGEQLFQPESIKRMTRCELEFDVLAEDILNRLEKRSRNSNPGIAAIWQDEMERRRKNGILDWANIPVPISQERSYCGDIFEAELAYRKTLITKLQPFNYLSKLAHQNSQLNTSAIPDDLPASSQLVSFLPQDEQEVSFSAKSCSQDQDDESVIKFLEEMALECPPDEPDEDPCILNSNELQVAGESIEVDPVDKSEEEPENEIWSQSFVSETHEEFEIMDTPPIATMSGSARTDPVCMTSRKTRDARREWNNDVLETFMIDLALQKYEPIDLETVDSDAEPLENLAPSNTHFVDSNTTVDETMNQSFSKSGSSKKLTQAQRLFPNAIIRKEHFIPIGDGSSDDSKSSSQDTSKGDEGVSNGHEDTMENQEKNLQILVKCDPDPYYTRNQIFAKFPPKTNKRDVETQVQLVVADFECQSYPVTSHAEVQTEFFQKGVSVAVGTDPVPANTRKTQTDSTTLDVVKTCGCRCNCGLQYMTALKASWEMAFKNKDQSVQTDEETYNHTPKRSRLDFHRESHHSKRYPEVGSPHRRKIPKPPDTSSVQGNRQGLSIKITEISPHRKTRPSETIGSRSPRVCIPKLPAVSSKIFDTSPKVMKHNWELSISNPAKFSPQFDAVTKLLKKKAQTELSTKRRHSGRSPIPDSPMKPVSPRTLDLSITSVYEYESPDTSEQKMQRSKAARQGLRLFEFKHQQMLTTQRENAQRRRERRELRDTATEAKYSIRETIRPLKKTPQEAFILELVEQDEKKALPDAPDYYADEILHDPQVEAVKPPDVCHFRGGNLSDDEESSQSASQTLISSQTGINSQNSKLLGSPLVEDSPKSILKSKSCNRATKRQSHPNLRRRSIRWGIHTPEEVKQIKSESSSLETQNSVYNPDISELDGPSPLNPFNACMDVSNLQTVKALRDHQFITTMCVEVFCYKQQSYLEDSDSDSCSSDSLGIDDNKWEDTKTPDPIQDRVVAIFYNIHQDDPEDKGFQLGMLAVDPCCEDIPLAFTSWPKLKCTFFTDEISMFIELLALVEKYDPDILVGYEIRNMSWGYIIDRGVALGLPMISSLSRLIPRPNKTKTDETSVEWNETINGRIVLNLWRLLRHEMTVQSYTFESAMFNILHEKVGLVSVLTLNKFWESELDRHRTVNFFCRRVQGVMEIIDKLDLINRTAELARLFGIQFFEVFSRGSQFRVESMMLRLVKSDNMIAASPTIVQRAHMRAPVQLPLIMEPYSKYYQDPVAVLDFQSLYPSIMIAYNYDYSTCLGRVEHLGKEGKFELGCLDLEVSPVELAQLIAQNEVHISPTGVAFLKPSVKRGILPEMLEQILDTRLMVKRAMKSYGNENKTLSKVLDSRQLGLKLIANVSYGYTSANFSGRMPCIEVADSIVSKGRETLERAIKLVEDNEKKWGAKVVYGDTDSMFVLFPNCSRQTAFELAQDIVDEVTRLNPKPVKLKLEKIYQPCILQTKKRYVGFSYESPQQMEPKYDAKGIETVRRDGCPAVAKILEKSLRILFTTNDQLKLRHYLQAQFQKILLGNVNLCDYTFAKEYRGWSGYKPGAVVPALSIAERLRAEDRRAEPQPKERVPYVVIFGEPNQTLIHQIRTPREFVEHEGLRINSIYYIERALIPPLNRCFSLAGIDVQKWYAEIPRRHLRVLPHENRLYGRGIMDYFLVSKNCVACDKKTDHLLCEACQKSPVAFIKLQSEMDILTRKIHQVAQTCEYCSFGVCISLDCHTWQKLVRYDRIQQSRAEVLRRALALFEDWKN</sequence>
<dbReference type="Pfam" id="PF03104">
    <property type="entry name" value="DNA_pol_B_exo1"/>
    <property type="match status" value="1"/>
</dbReference>
<feature type="region of interest" description="Disordered" evidence="14">
    <location>
        <begin position="563"/>
        <end position="594"/>
    </location>
</feature>
<evidence type="ECO:0000256" key="3">
    <source>
        <dbReference type="ARBA" id="ARBA00022679"/>
    </source>
</evidence>
<reference evidence="19" key="1">
    <citation type="submission" date="2021-06" db="EMBL/GenBank/DDBJ databases">
        <authorList>
            <person name="Hodson N. C."/>
            <person name="Mongue J. A."/>
            <person name="Jaron S. K."/>
        </authorList>
    </citation>
    <scope>NUCLEOTIDE SEQUENCE</scope>
</reference>
<keyword evidence="11" id="KW-0234">DNA repair</keyword>
<dbReference type="GO" id="GO:0003887">
    <property type="term" value="F:DNA-directed DNA polymerase activity"/>
    <property type="evidence" value="ECO:0007669"/>
    <property type="project" value="UniProtKB-KW"/>
</dbReference>
<keyword evidence="5" id="KW-0479">Metal-binding</keyword>
<dbReference type="GO" id="GO:0003677">
    <property type="term" value="F:DNA binding"/>
    <property type="evidence" value="ECO:0007669"/>
    <property type="project" value="UniProtKB-KW"/>
</dbReference>
<dbReference type="InterPro" id="IPR056435">
    <property type="entry name" value="DPOD/Z_N"/>
</dbReference>
<dbReference type="Proteomes" id="UP000708208">
    <property type="component" value="Unassembled WGS sequence"/>
</dbReference>
<feature type="compositionally biased region" description="Polar residues" evidence="14">
    <location>
        <begin position="767"/>
        <end position="777"/>
    </location>
</feature>
<dbReference type="GO" id="GO:0046872">
    <property type="term" value="F:metal ion binding"/>
    <property type="evidence" value="ECO:0007669"/>
    <property type="project" value="UniProtKB-KW"/>
</dbReference>
<feature type="compositionally biased region" description="Basic and acidic residues" evidence="14">
    <location>
        <begin position="929"/>
        <end position="942"/>
    </location>
</feature>
<keyword evidence="20" id="KW-1185">Reference proteome</keyword>
<comment type="caution">
    <text evidence="19">The sequence shown here is derived from an EMBL/GenBank/DDBJ whole genome shotgun (WGS) entry which is preliminary data.</text>
</comment>
<dbReference type="PANTHER" id="PTHR45812:SF1">
    <property type="entry name" value="DNA POLYMERASE ZETA CATALYTIC SUBUNIT"/>
    <property type="match status" value="1"/>
</dbReference>
<proteinExistence type="inferred from homology"/>
<keyword evidence="13" id="KW-0235">DNA replication</keyword>
<keyword evidence="3 13" id="KW-0808">Transferase</keyword>
<keyword evidence="7" id="KW-0862">Zinc</keyword>
<feature type="region of interest" description="Disordered" evidence="14">
    <location>
        <begin position="923"/>
        <end position="942"/>
    </location>
</feature>
<evidence type="ECO:0000259" key="18">
    <source>
        <dbReference type="Pfam" id="PF24065"/>
    </source>
</evidence>
<keyword evidence="13" id="KW-0238">DNA-binding</keyword>
<keyword evidence="9" id="KW-0408">Iron</keyword>
<comment type="catalytic activity">
    <reaction evidence="12 13">
        <text>DNA(n) + a 2'-deoxyribonucleoside 5'-triphosphate = DNA(n+1) + diphosphate</text>
        <dbReference type="Rhea" id="RHEA:22508"/>
        <dbReference type="Rhea" id="RHEA-COMP:17339"/>
        <dbReference type="Rhea" id="RHEA-COMP:17340"/>
        <dbReference type="ChEBI" id="CHEBI:33019"/>
        <dbReference type="ChEBI" id="CHEBI:61560"/>
        <dbReference type="ChEBI" id="CHEBI:173112"/>
        <dbReference type="EC" id="2.7.7.7"/>
    </reaction>
</comment>
<feature type="domain" description="DNA polymerase delta/zeta catalytic subunit N-terminal" evidence="17">
    <location>
        <begin position="82"/>
        <end position="154"/>
    </location>
</feature>
<dbReference type="GO" id="GO:0042276">
    <property type="term" value="P:error-prone translesion synthesis"/>
    <property type="evidence" value="ECO:0007669"/>
    <property type="project" value="TreeGrafter"/>
</dbReference>
<keyword evidence="4 13" id="KW-0548">Nucleotidyltransferase</keyword>
<evidence type="ECO:0000256" key="8">
    <source>
        <dbReference type="ARBA" id="ARBA00022932"/>
    </source>
</evidence>
<gene>
    <name evidence="19" type="ORF">AFUS01_LOCUS29471</name>
</gene>
<dbReference type="SMART" id="SM00486">
    <property type="entry name" value="POLBc"/>
    <property type="match status" value="1"/>
</dbReference>
<dbReference type="GO" id="GO:0000724">
    <property type="term" value="P:double-strand break repair via homologous recombination"/>
    <property type="evidence" value="ECO:0007669"/>
    <property type="project" value="TreeGrafter"/>
</dbReference>
<evidence type="ECO:0000256" key="9">
    <source>
        <dbReference type="ARBA" id="ARBA00023004"/>
    </source>
</evidence>
<evidence type="ECO:0000256" key="6">
    <source>
        <dbReference type="ARBA" id="ARBA00022763"/>
    </source>
</evidence>
<evidence type="ECO:0000259" key="17">
    <source>
        <dbReference type="Pfam" id="PF24055"/>
    </source>
</evidence>
<dbReference type="Pfam" id="PF24065">
    <property type="entry name" value="REV3_N"/>
    <property type="match status" value="1"/>
</dbReference>
<dbReference type="GO" id="GO:0005634">
    <property type="term" value="C:nucleus"/>
    <property type="evidence" value="ECO:0007669"/>
    <property type="project" value="TreeGrafter"/>
</dbReference>
<feature type="domain" description="DNA polymerase zeta catalytic subunit N-terminal" evidence="18">
    <location>
        <begin position="28"/>
        <end position="81"/>
    </location>
</feature>
<feature type="compositionally biased region" description="Polar residues" evidence="14">
    <location>
        <begin position="1030"/>
        <end position="1039"/>
    </location>
</feature>
<dbReference type="CDD" id="cd05778">
    <property type="entry name" value="DNA_polB_zeta_exo"/>
    <property type="match status" value="1"/>
</dbReference>
<dbReference type="InterPro" id="IPR006172">
    <property type="entry name" value="DNA-dir_DNA_pol_B"/>
</dbReference>
<dbReference type="InterPro" id="IPR006133">
    <property type="entry name" value="DNA-dir_DNA_pol_B_exonuc"/>
</dbReference>
<evidence type="ECO:0000259" key="16">
    <source>
        <dbReference type="Pfam" id="PF03104"/>
    </source>
</evidence>
<dbReference type="GO" id="GO:0016035">
    <property type="term" value="C:zeta DNA polymerase complex"/>
    <property type="evidence" value="ECO:0007669"/>
    <property type="project" value="InterPro"/>
</dbReference>
<dbReference type="GO" id="GO:0051536">
    <property type="term" value="F:iron-sulfur cluster binding"/>
    <property type="evidence" value="ECO:0007669"/>
    <property type="project" value="UniProtKB-KW"/>
</dbReference>
<evidence type="ECO:0000256" key="2">
    <source>
        <dbReference type="ARBA" id="ARBA00005755"/>
    </source>
</evidence>